<evidence type="ECO:0000313" key="2">
    <source>
        <dbReference type="EMBL" id="MEY8444079.1"/>
    </source>
</evidence>
<reference evidence="2 3" key="1">
    <citation type="submission" date="2024-03" db="EMBL/GenBank/DDBJ databases">
        <title>Mouse gut bacterial collection (mGBC) of GemPharmatech.</title>
        <authorList>
            <person name="He Y."/>
            <person name="Dong L."/>
            <person name="Wu D."/>
            <person name="Gao X."/>
            <person name="Lin Z."/>
        </authorList>
    </citation>
    <scope>NUCLEOTIDE SEQUENCE [LARGE SCALE GENOMIC DNA]</scope>
    <source>
        <strain evidence="2 3">61-15</strain>
    </source>
</reference>
<dbReference type="InterPro" id="IPR029441">
    <property type="entry name" value="Cass2"/>
</dbReference>
<evidence type="ECO:0000259" key="1">
    <source>
        <dbReference type="Pfam" id="PF14526"/>
    </source>
</evidence>
<dbReference type="RefSeq" id="WP_369948579.1">
    <property type="nucleotide sequence ID" value="NZ_JBCLSH010000028.1"/>
</dbReference>
<feature type="domain" description="Integron-associated effector binding protein" evidence="1">
    <location>
        <begin position="35"/>
        <end position="155"/>
    </location>
</feature>
<keyword evidence="3" id="KW-1185">Reference proteome</keyword>
<accession>A0ABV4D5E4</accession>
<organism evidence="2 3">
    <name type="scientific">Lactococcus ileimucosae</name>
    <dbReference type="NCBI Taxonomy" id="2941329"/>
    <lineage>
        <taxon>Bacteria</taxon>
        <taxon>Bacillati</taxon>
        <taxon>Bacillota</taxon>
        <taxon>Bacilli</taxon>
        <taxon>Lactobacillales</taxon>
        <taxon>Streptococcaceae</taxon>
        <taxon>Lactococcus</taxon>
    </lineage>
</organism>
<gene>
    <name evidence="2" type="ORF">AALA52_07485</name>
</gene>
<dbReference type="Pfam" id="PF14526">
    <property type="entry name" value="Cass2"/>
    <property type="match status" value="1"/>
</dbReference>
<dbReference type="Proteomes" id="UP001565283">
    <property type="component" value="Unassembled WGS sequence"/>
</dbReference>
<sequence length="158" mass="18483">MIDYTLEHKPSFVLSAYGFPVQASLQDYRTLLLEKELFEKILRTDGRFDKLKKLAKNDREWSVNDDYHGKAWNYFAVETRKTVKDDSRLIKFPESDYIVIAATADKEDIFEQLSHQAFRNILPTMTDYAYLGGSNAAYRQERGDGSYYGEFWLPVVKK</sequence>
<protein>
    <submittedName>
        <fullName evidence="2">Effector binding domain-containing protein</fullName>
    </submittedName>
</protein>
<dbReference type="Gene3D" id="3.20.80.10">
    <property type="entry name" value="Regulatory factor, effector binding domain"/>
    <property type="match status" value="1"/>
</dbReference>
<dbReference type="InterPro" id="IPR011256">
    <property type="entry name" value="Reg_factor_effector_dom_sf"/>
</dbReference>
<name>A0ABV4D5E4_9LACT</name>
<proteinExistence type="predicted"/>
<evidence type="ECO:0000313" key="3">
    <source>
        <dbReference type="Proteomes" id="UP001565283"/>
    </source>
</evidence>
<comment type="caution">
    <text evidence="2">The sequence shown here is derived from an EMBL/GenBank/DDBJ whole genome shotgun (WGS) entry which is preliminary data.</text>
</comment>
<dbReference type="EMBL" id="JBCLSH010000028">
    <property type="protein sequence ID" value="MEY8444079.1"/>
    <property type="molecule type" value="Genomic_DNA"/>
</dbReference>